<feature type="transmembrane region" description="Helical" evidence="1">
    <location>
        <begin position="80"/>
        <end position="99"/>
    </location>
</feature>
<keyword evidence="1" id="KW-0472">Membrane</keyword>
<proteinExistence type="predicted"/>
<evidence type="ECO:0000313" key="2">
    <source>
        <dbReference type="EMBL" id="PCD02272.1"/>
    </source>
</evidence>
<protein>
    <recommendedName>
        <fullName evidence="4">Glycosyltransferase RgtA/B/C/D-like domain-containing protein</fullName>
    </recommendedName>
</protein>
<name>A0A2A4B2V7_9SPHN</name>
<gene>
    <name evidence="2" type="ORF">COC42_12555</name>
</gene>
<feature type="transmembrane region" description="Helical" evidence="1">
    <location>
        <begin position="120"/>
        <end position="142"/>
    </location>
</feature>
<feature type="transmembrane region" description="Helical" evidence="1">
    <location>
        <begin position="154"/>
        <end position="184"/>
    </location>
</feature>
<evidence type="ECO:0008006" key="4">
    <source>
        <dbReference type="Google" id="ProtNLM"/>
    </source>
</evidence>
<dbReference type="Proteomes" id="UP000218366">
    <property type="component" value="Unassembled WGS sequence"/>
</dbReference>
<keyword evidence="1" id="KW-1133">Transmembrane helix</keyword>
<feature type="transmembrane region" description="Helical" evidence="1">
    <location>
        <begin position="243"/>
        <end position="262"/>
    </location>
</feature>
<dbReference type="AlphaFoldDB" id="A0A2A4B2V7"/>
<dbReference type="EMBL" id="NWMW01000002">
    <property type="protein sequence ID" value="PCD02272.1"/>
    <property type="molecule type" value="Genomic_DNA"/>
</dbReference>
<accession>A0A2A4B2V7</accession>
<evidence type="ECO:0000256" key="1">
    <source>
        <dbReference type="SAM" id="Phobius"/>
    </source>
</evidence>
<reference evidence="2 3" key="1">
    <citation type="submission" date="2017-09" db="EMBL/GenBank/DDBJ databases">
        <title>Sphingomonas spermidinifaciens 9NM-10, whole genome shotgun sequence.</title>
        <authorList>
            <person name="Feng G."/>
            <person name="Zhu H."/>
        </authorList>
    </citation>
    <scope>NUCLEOTIDE SEQUENCE [LARGE SCALE GENOMIC DNA]</scope>
    <source>
        <strain evidence="2 3">9NM-10</strain>
    </source>
</reference>
<feature type="transmembrane region" description="Helical" evidence="1">
    <location>
        <begin position="324"/>
        <end position="347"/>
    </location>
</feature>
<organism evidence="2 3">
    <name type="scientific">Sphingomonas spermidinifaciens</name>
    <dbReference type="NCBI Taxonomy" id="1141889"/>
    <lineage>
        <taxon>Bacteria</taxon>
        <taxon>Pseudomonadati</taxon>
        <taxon>Pseudomonadota</taxon>
        <taxon>Alphaproteobacteria</taxon>
        <taxon>Sphingomonadales</taxon>
        <taxon>Sphingomonadaceae</taxon>
        <taxon>Sphingomonas</taxon>
    </lineage>
</organism>
<comment type="caution">
    <text evidence="2">The sequence shown here is derived from an EMBL/GenBank/DDBJ whole genome shotgun (WGS) entry which is preliminary data.</text>
</comment>
<keyword evidence="3" id="KW-1185">Reference proteome</keyword>
<evidence type="ECO:0000313" key="3">
    <source>
        <dbReference type="Proteomes" id="UP000218366"/>
    </source>
</evidence>
<feature type="transmembrane region" description="Helical" evidence="1">
    <location>
        <begin position="196"/>
        <end position="218"/>
    </location>
</feature>
<keyword evidence="1" id="KW-0812">Transmembrane</keyword>
<feature type="transmembrane region" description="Helical" evidence="1">
    <location>
        <begin position="269"/>
        <end position="287"/>
    </location>
</feature>
<sequence length="500" mass="53423">MRIAALLLLCAILPLLWPAIPPLNDLPGHIGRYHIAAELARSPALQAHWRYDWALVGNLGVDLPAVALARAIGAEAAAKAIVLAIPALFVGGLLMLAHVRRQGVPPLIGFAAALAYGQAFQFGFVNFALSAALALWALAGWISLAPRPVVRAPIFAAVACALWIAHSFGWGLFGLAAFASEAALRRERGERLPKALVASALACLPLALPILAMIAAPAGEAQPLAWDWRAKSVWVAGLLRDRWKWFDVASAVVIAAILWTAVRHHAFRFDPVLGAVAAILVAAFVALPRIALGGAYVDMRMLAPAVAVALAAVRVIDPRLAIRLLLFGLAFLLVRTAATTASFVIVAERQQAALRIVPAIPRGAAVLVLVNEPCASDWSSDRLGHLAGVAEVRRDIFDNGQWTIAGQQLLGHRYPLAAPYDRDPSQLVYPKACEYAPTDFAAAVRDADRRIFTHVWTIGFPTRPRLARDAIRKAADGPSTLYRIAASQEASGLSPPAPSR</sequence>